<protein>
    <submittedName>
        <fullName evidence="4">Ribosomal-protein-alanine N-acetyltransferase</fullName>
        <ecNumber evidence="4">2.3.1.266</ecNumber>
    </submittedName>
</protein>
<dbReference type="EC" id="2.3.1.266" evidence="4"/>
<dbReference type="CDD" id="cd04301">
    <property type="entry name" value="NAT_SF"/>
    <property type="match status" value="1"/>
</dbReference>
<dbReference type="Pfam" id="PF00583">
    <property type="entry name" value="Acetyltransf_1"/>
    <property type="match status" value="1"/>
</dbReference>
<accession>A0AAJ1U834</accession>
<dbReference type="Proteomes" id="UP001239215">
    <property type="component" value="Unassembled WGS sequence"/>
</dbReference>
<evidence type="ECO:0000256" key="2">
    <source>
        <dbReference type="ARBA" id="ARBA00023315"/>
    </source>
</evidence>
<gene>
    <name evidence="4" type="ORF">QE405_002461</name>
</gene>
<comment type="caution">
    <text evidence="4">The sequence shown here is derived from an EMBL/GenBank/DDBJ whole genome shotgun (WGS) entry which is preliminary data.</text>
</comment>
<evidence type="ECO:0000259" key="3">
    <source>
        <dbReference type="PROSITE" id="PS51186"/>
    </source>
</evidence>
<keyword evidence="1 4" id="KW-0808">Transferase</keyword>
<dbReference type="RefSeq" id="WP_307201160.1">
    <property type="nucleotide sequence ID" value="NZ_JAUTAN010000001.1"/>
</dbReference>
<evidence type="ECO:0000313" key="5">
    <source>
        <dbReference type="Proteomes" id="UP001239215"/>
    </source>
</evidence>
<dbReference type="InterPro" id="IPR016181">
    <property type="entry name" value="Acyl_CoA_acyltransferase"/>
</dbReference>
<dbReference type="GO" id="GO:0008999">
    <property type="term" value="F:protein-N-terminal-alanine acetyltransferase activity"/>
    <property type="evidence" value="ECO:0007669"/>
    <property type="project" value="UniProtKB-EC"/>
</dbReference>
<sequence>MSDPTPPGPVLRPARTADVARVALLERDLFGPDAWSEEQVGAELSVPGRAMLVAEDPTDRSAVVGYAVLGVQGDVADLLRIGVDPTQRRTGIASALLAHLRGAARGAGADRMLLEVSDANTGAAAFYAARGFAEIHRRPRYYRDGSAALVLQLTL</sequence>
<dbReference type="InterPro" id="IPR000182">
    <property type="entry name" value="GNAT_dom"/>
</dbReference>
<dbReference type="PROSITE" id="PS51186">
    <property type="entry name" value="GNAT"/>
    <property type="match status" value="1"/>
</dbReference>
<proteinExistence type="predicted"/>
<evidence type="ECO:0000313" key="4">
    <source>
        <dbReference type="EMBL" id="MDQ1105177.1"/>
    </source>
</evidence>
<dbReference type="AlphaFoldDB" id="A0AAJ1U834"/>
<dbReference type="InterPro" id="IPR050832">
    <property type="entry name" value="Bact_Acetyltransf"/>
</dbReference>
<evidence type="ECO:0000256" key="1">
    <source>
        <dbReference type="ARBA" id="ARBA00022679"/>
    </source>
</evidence>
<organism evidence="4 5">
    <name type="scientific">Nocardioides zeae</name>
    <dbReference type="NCBI Taxonomy" id="1457234"/>
    <lineage>
        <taxon>Bacteria</taxon>
        <taxon>Bacillati</taxon>
        <taxon>Actinomycetota</taxon>
        <taxon>Actinomycetes</taxon>
        <taxon>Propionibacteriales</taxon>
        <taxon>Nocardioidaceae</taxon>
        <taxon>Nocardioides</taxon>
    </lineage>
</organism>
<reference evidence="4" key="1">
    <citation type="submission" date="2023-07" db="EMBL/GenBank/DDBJ databases">
        <title>Functional and genomic diversity of the sorghum phyllosphere microbiome.</title>
        <authorList>
            <person name="Shade A."/>
        </authorList>
    </citation>
    <scope>NUCLEOTIDE SEQUENCE</scope>
    <source>
        <strain evidence="4">SORGH_AS_1067</strain>
    </source>
</reference>
<feature type="domain" description="N-acetyltransferase" evidence="3">
    <location>
        <begin position="9"/>
        <end position="155"/>
    </location>
</feature>
<keyword evidence="2 4" id="KW-0012">Acyltransferase</keyword>
<dbReference type="Gene3D" id="3.40.630.30">
    <property type="match status" value="1"/>
</dbReference>
<dbReference type="EMBL" id="JAUTAN010000001">
    <property type="protein sequence ID" value="MDQ1105177.1"/>
    <property type="molecule type" value="Genomic_DNA"/>
</dbReference>
<dbReference type="SUPFAM" id="SSF55729">
    <property type="entry name" value="Acyl-CoA N-acyltransferases (Nat)"/>
    <property type="match status" value="1"/>
</dbReference>
<dbReference type="PANTHER" id="PTHR43877">
    <property type="entry name" value="AMINOALKYLPHOSPHONATE N-ACETYLTRANSFERASE-RELATED-RELATED"/>
    <property type="match status" value="1"/>
</dbReference>
<name>A0AAJ1U834_9ACTN</name>